<dbReference type="Gene3D" id="2.170.120.40">
    <property type="entry name" value="YbbR-like domain"/>
    <property type="match status" value="2"/>
</dbReference>
<keyword evidence="1" id="KW-0812">Transmembrane</keyword>
<organism evidence="2 3">
    <name type="scientific">Clostridium niameyense</name>
    <dbReference type="NCBI Taxonomy" id="1622073"/>
    <lineage>
        <taxon>Bacteria</taxon>
        <taxon>Bacillati</taxon>
        <taxon>Bacillota</taxon>
        <taxon>Clostridia</taxon>
        <taxon>Eubacteriales</taxon>
        <taxon>Clostridiaceae</taxon>
        <taxon>Clostridium</taxon>
    </lineage>
</organism>
<keyword evidence="1" id="KW-0472">Membrane</keyword>
<gene>
    <name evidence="2" type="ORF">FDF74_05490</name>
</gene>
<dbReference type="OrthoDB" id="2111604at2"/>
<keyword evidence="3" id="KW-1185">Reference proteome</keyword>
<dbReference type="PANTHER" id="PTHR37804:SF1">
    <property type="entry name" value="CDAA REGULATORY PROTEIN CDAR"/>
    <property type="match status" value="1"/>
</dbReference>
<comment type="caution">
    <text evidence="2">The sequence shown here is derived from an EMBL/GenBank/DDBJ whole genome shotgun (WGS) entry which is preliminary data.</text>
</comment>
<accession>A0A6M0RA69</accession>
<sequence length="433" mass="48168">MGEKSKKENLIVKICCIIASFALWLYVYNVENPIKESNIIVPVKIINQTNAKGLDLAMVQEEESTVSITIRGNASDIYSVKPEQFNLEADLSSYSLKKGLNKIPVQVKKSPKNIKIVNEDNLWTKVILDKLKSKNVKVNIKLMGKTKEGYFPVTPKANLKTALVSGTESSVNIVKDVVAVCNISESSNYINKKVLLKARDSNGNIVKNVDIEPSFAQVEVPIERVKSVKVKLNLNGDLNNNKYIESIIPTVSEVKITGKDSIINNIEFLSTEIIDINNIKTEKEYIKAKLMLPKGVILVDKNDSVNLKITFRKNKNAEKNNQNNKPNGSVEGNIITRNFVKDIDILNSPNDKDVLLSKTSVEIVVKGNGSDINNLNSNDIKCFVDLKNINEGESNLPVVVQLPDNIYKVSSDPLDVHVTIKPKQEENNAVKNQ</sequence>
<evidence type="ECO:0000313" key="3">
    <source>
        <dbReference type="Proteomes" id="UP000473885"/>
    </source>
</evidence>
<dbReference type="InterPro" id="IPR053154">
    <property type="entry name" value="c-di-AMP_regulator"/>
</dbReference>
<evidence type="ECO:0000256" key="1">
    <source>
        <dbReference type="SAM" id="Phobius"/>
    </source>
</evidence>
<dbReference type="InterPro" id="IPR012505">
    <property type="entry name" value="YbbR"/>
</dbReference>
<dbReference type="PANTHER" id="PTHR37804">
    <property type="entry name" value="CDAA REGULATORY PROTEIN CDAR"/>
    <property type="match status" value="1"/>
</dbReference>
<name>A0A6M0RA69_9CLOT</name>
<reference evidence="2 3" key="1">
    <citation type="submission" date="2019-04" db="EMBL/GenBank/DDBJ databases">
        <title>Genome sequencing of Clostridium botulinum Groups I-IV and Clostridium butyricum.</title>
        <authorList>
            <person name="Brunt J."/>
            <person name="Van Vliet A.H.M."/>
            <person name="Stringer S.C."/>
            <person name="Carter A.T."/>
            <person name="Peck M.W."/>
        </authorList>
    </citation>
    <scope>NUCLEOTIDE SEQUENCE [LARGE SCALE GENOMIC DNA]</scope>
    <source>
        <strain evidence="2 3">IFR 18/094</strain>
    </source>
</reference>
<dbReference type="Proteomes" id="UP000473885">
    <property type="component" value="Unassembled WGS sequence"/>
</dbReference>
<proteinExistence type="predicted"/>
<dbReference type="Pfam" id="PF07949">
    <property type="entry name" value="YbbR"/>
    <property type="match status" value="3"/>
</dbReference>
<feature type="transmembrane region" description="Helical" evidence="1">
    <location>
        <begin position="10"/>
        <end position="28"/>
    </location>
</feature>
<dbReference type="EMBL" id="SXDP01000003">
    <property type="protein sequence ID" value="NEZ46667.1"/>
    <property type="molecule type" value="Genomic_DNA"/>
</dbReference>
<dbReference type="RefSeq" id="WP_050606424.1">
    <property type="nucleotide sequence ID" value="NZ_CABKUB010000006.1"/>
</dbReference>
<evidence type="ECO:0008006" key="4">
    <source>
        <dbReference type="Google" id="ProtNLM"/>
    </source>
</evidence>
<keyword evidence="1" id="KW-1133">Transmembrane helix</keyword>
<protein>
    <recommendedName>
        <fullName evidence="4">YbbR-like domain-containing protein</fullName>
    </recommendedName>
</protein>
<evidence type="ECO:0000313" key="2">
    <source>
        <dbReference type="EMBL" id="NEZ46667.1"/>
    </source>
</evidence>
<dbReference type="AlphaFoldDB" id="A0A6M0RA69"/>
<dbReference type="Gene3D" id="2.170.120.30">
    <property type="match status" value="2"/>
</dbReference>